<dbReference type="Gene3D" id="3.40.50.1820">
    <property type="entry name" value="alpha/beta hydrolase"/>
    <property type="match status" value="1"/>
</dbReference>
<keyword evidence="1" id="KW-1015">Disulfide bond</keyword>
<dbReference type="InterPro" id="IPR029058">
    <property type="entry name" value="AB_hydrolase_fold"/>
</dbReference>
<dbReference type="PANTHER" id="PTHR45856">
    <property type="entry name" value="ALPHA/BETA-HYDROLASES SUPERFAMILY PROTEIN"/>
    <property type="match status" value="1"/>
</dbReference>
<dbReference type="GO" id="GO:0006629">
    <property type="term" value="P:lipid metabolic process"/>
    <property type="evidence" value="ECO:0007669"/>
    <property type="project" value="InterPro"/>
</dbReference>
<comment type="similarity">
    <text evidence="2">Belongs to the AB hydrolase superfamily. Lipase family. Class 3 subfamily.</text>
</comment>
<proteinExistence type="inferred from homology"/>
<dbReference type="Pfam" id="PF01764">
    <property type="entry name" value="Lipase_3"/>
    <property type="match status" value="1"/>
</dbReference>
<comment type="caution">
    <text evidence="6">The sequence shown here is derived from an EMBL/GenBank/DDBJ whole genome shotgun (WGS) entry which is preliminary data.</text>
</comment>
<comment type="catalytic activity">
    <reaction evidence="4">
        <text>a monoacylglycerol + H2O = glycerol + a fatty acid + H(+)</text>
        <dbReference type="Rhea" id="RHEA:15245"/>
        <dbReference type="ChEBI" id="CHEBI:15377"/>
        <dbReference type="ChEBI" id="CHEBI:15378"/>
        <dbReference type="ChEBI" id="CHEBI:17408"/>
        <dbReference type="ChEBI" id="CHEBI:17754"/>
        <dbReference type="ChEBI" id="CHEBI:28868"/>
    </reaction>
</comment>
<sequence length="359" mass="39476">MYGLSWFCAEQHLSTGAQELLLHVELSEREAKKFADSKLGTECYSIWYLFTRGKGLDQDHMMIRTPTTLGLMHPQATSPQDMKNISQHIFDQLVHYLKYASSAYTPVCPRPNGSTLITHFSDPVAGIVEGFVARDASRKELVLALRGSASFADILLDTQVQLVPLVSPGVSVPHGVRVHAGFLTAWNSVSVQVLAILAEQLLLHEDIQTIVTSGHSMGGSLATLSAVSTKQRFPQCRVMSYSYGAPRTGNKAFAEFFNESLGEDVFRVVHTYDGVPTMISQSLGYHHHGIEYWHNSEPATVKNVVKCDAHGEDPNCSLSIPSSGVNDAHLTVGTRLLEHIHLLNLLKYFGIVATTPFCL</sequence>
<dbReference type="GO" id="GO:0016787">
    <property type="term" value="F:hydrolase activity"/>
    <property type="evidence" value="ECO:0007669"/>
    <property type="project" value="UniProtKB-KW"/>
</dbReference>
<evidence type="ECO:0000259" key="5">
    <source>
        <dbReference type="Pfam" id="PF01764"/>
    </source>
</evidence>
<gene>
    <name evidence="6" type="ORF">F5890DRAFT_524100</name>
</gene>
<evidence type="ECO:0000256" key="3">
    <source>
        <dbReference type="ARBA" id="ARBA00047591"/>
    </source>
</evidence>
<dbReference type="PANTHER" id="PTHR45856:SF25">
    <property type="entry name" value="FUNGAL LIPASE-LIKE DOMAIN-CONTAINING PROTEIN"/>
    <property type="match status" value="1"/>
</dbReference>
<dbReference type="Proteomes" id="UP001163850">
    <property type="component" value="Unassembled WGS sequence"/>
</dbReference>
<keyword evidence="6" id="KW-0378">Hydrolase</keyword>
<dbReference type="CDD" id="cd00519">
    <property type="entry name" value="Lipase_3"/>
    <property type="match status" value="1"/>
</dbReference>
<dbReference type="InterPro" id="IPR002921">
    <property type="entry name" value="Fungal_lipase-type"/>
</dbReference>
<accession>A0AA38UVP7</accession>
<dbReference type="EMBL" id="MU801911">
    <property type="protein sequence ID" value="KAJ3988285.1"/>
    <property type="molecule type" value="Genomic_DNA"/>
</dbReference>
<organism evidence="6 7">
    <name type="scientific">Lentinula detonsa</name>
    <dbReference type="NCBI Taxonomy" id="2804962"/>
    <lineage>
        <taxon>Eukaryota</taxon>
        <taxon>Fungi</taxon>
        <taxon>Dikarya</taxon>
        <taxon>Basidiomycota</taxon>
        <taxon>Agaricomycotina</taxon>
        <taxon>Agaricomycetes</taxon>
        <taxon>Agaricomycetidae</taxon>
        <taxon>Agaricales</taxon>
        <taxon>Marasmiineae</taxon>
        <taxon>Omphalotaceae</taxon>
        <taxon>Lentinula</taxon>
    </lineage>
</organism>
<evidence type="ECO:0000256" key="1">
    <source>
        <dbReference type="ARBA" id="ARBA00023157"/>
    </source>
</evidence>
<dbReference type="SUPFAM" id="SSF53474">
    <property type="entry name" value="alpha/beta-Hydrolases"/>
    <property type="match status" value="1"/>
</dbReference>
<reference evidence="6" key="1">
    <citation type="submission" date="2022-08" db="EMBL/GenBank/DDBJ databases">
        <authorList>
            <consortium name="DOE Joint Genome Institute"/>
            <person name="Min B."/>
            <person name="Riley R."/>
            <person name="Sierra-Patev S."/>
            <person name="Naranjo-Ortiz M."/>
            <person name="Looney B."/>
            <person name="Konkel Z."/>
            <person name="Slot J.C."/>
            <person name="Sakamoto Y."/>
            <person name="Steenwyk J.L."/>
            <person name="Rokas A."/>
            <person name="Carro J."/>
            <person name="Camarero S."/>
            <person name="Ferreira P."/>
            <person name="Molpeceres G."/>
            <person name="Ruiz-Duenas F.J."/>
            <person name="Serrano A."/>
            <person name="Henrissat B."/>
            <person name="Drula E."/>
            <person name="Hughes K.W."/>
            <person name="Mata J.L."/>
            <person name="Ishikawa N.K."/>
            <person name="Vargas-Isla R."/>
            <person name="Ushijima S."/>
            <person name="Smith C.A."/>
            <person name="Ahrendt S."/>
            <person name="Andreopoulos W."/>
            <person name="He G."/>
            <person name="Labutti K."/>
            <person name="Lipzen A."/>
            <person name="Ng V."/>
            <person name="Sandor L."/>
            <person name="Barry K."/>
            <person name="Martinez A.T."/>
            <person name="Xiao Y."/>
            <person name="Gibbons J.G."/>
            <person name="Terashima K."/>
            <person name="Hibbett D.S."/>
            <person name="Grigoriev I.V."/>
        </authorList>
    </citation>
    <scope>NUCLEOTIDE SEQUENCE</scope>
    <source>
        <strain evidence="6">TFB7829</strain>
    </source>
</reference>
<evidence type="ECO:0000313" key="7">
    <source>
        <dbReference type="Proteomes" id="UP001163850"/>
    </source>
</evidence>
<feature type="domain" description="Fungal lipase-type" evidence="5">
    <location>
        <begin position="142"/>
        <end position="280"/>
    </location>
</feature>
<name>A0AA38UVP7_9AGAR</name>
<dbReference type="AlphaFoldDB" id="A0AA38UVP7"/>
<evidence type="ECO:0000256" key="2">
    <source>
        <dbReference type="ARBA" id="ARBA00043996"/>
    </source>
</evidence>
<evidence type="ECO:0000256" key="4">
    <source>
        <dbReference type="ARBA" id="ARBA00048461"/>
    </source>
</evidence>
<comment type="catalytic activity">
    <reaction evidence="3">
        <text>a diacylglycerol + H2O = a monoacylglycerol + a fatty acid + H(+)</text>
        <dbReference type="Rhea" id="RHEA:32731"/>
        <dbReference type="ChEBI" id="CHEBI:15377"/>
        <dbReference type="ChEBI" id="CHEBI:15378"/>
        <dbReference type="ChEBI" id="CHEBI:17408"/>
        <dbReference type="ChEBI" id="CHEBI:18035"/>
        <dbReference type="ChEBI" id="CHEBI:28868"/>
    </reaction>
</comment>
<protein>
    <submittedName>
        <fullName evidence="6">Alpha/Beta hydrolase protein</fullName>
    </submittedName>
</protein>
<evidence type="ECO:0000313" key="6">
    <source>
        <dbReference type="EMBL" id="KAJ3988285.1"/>
    </source>
</evidence>
<dbReference type="InterPro" id="IPR051218">
    <property type="entry name" value="Sec_MonoDiacylglyc_Lipase"/>
</dbReference>